<proteinExistence type="predicted"/>
<organism evidence="7 8">
    <name type="scientific">Calicophoron daubneyi</name>
    <name type="common">Rumen fluke</name>
    <name type="synonym">Paramphistomum daubneyi</name>
    <dbReference type="NCBI Taxonomy" id="300641"/>
    <lineage>
        <taxon>Eukaryota</taxon>
        <taxon>Metazoa</taxon>
        <taxon>Spiralia</taxon>
        <taxon>Lophotrochozoa</taxon>
        <taxon>Platyhelminthes</taxon>
        <taxon>Trematoda</taxon>
        <taxon>Digenea</taxon>
        <taxon>Plagiorchiida</taxon>
        <taxon>Pronocephalata</taxon>
        <taxon>Paramphistomoidea</taxon>
        <taxon>Paramphistomidae</taxon>
        <taxon>Calicophoron</taxon>
    </lineage>
</organism>
<evidence type="ECO:0008006" key="9">
    <source>
        <dbReference type="Google" id="ProtNLM"/>
    </source>
</evidence>
<dbReference type="AlphaFoldDB" id="A0AAV2U0B2"/>
<feature type="transmembrane region" description="Helical" evidence="6">
    <location>
        <begin position="256"/>
        <end position="278"/>
    </location>
</feature>
<dbReference type="GO" id="GO:0016020">
    <property type="term" value="C:membrane"/>
    <property type="evidence" value="ECO:0007669"/>
    <property type="project" value="UniProtKB-SubCell"/>
</dbReference>
<evidence type="ECO:0000256" key="2">
    <source>
        <dbReference type="ARBA" id="ARBA00022692"/>
    </source>
</evidence>
<gene>
    <name evidence="7" type="ORF">CDAUBV1_LOCUS15967</name>
</gene>
<evidence type="ECO:0000256" key="3">
    <source>
        <dbReference type="ARBA" id="ARBA00022989"/>
    </source>
</evidence>
<dbReference type="InterPro" id="IPR008952">
    <property type="entry name" value="Tetraspanin_EC2_sf"/>
</dbReference>
<keyword evidence="2 6" id="KW-0812">Transmembrane</keyword>
<dbReference type="Pfam" id="PF00335">
    <property type="entry name" value="Tetraspanin"/>
    <property type="match status" value="1"/>
</dbReference>
<comment type="subcellular location">
    <subcellularLocation>
        <location evidence="1">Membrane</location>
        <topology evidence="1">Multi-pass membrane protein</topology>
    </subcellularLocation>
</comment>
<dbReference type="InterPro" id="IPR018499">
    <property type="entry name" value="Tetraspanin/Peripherin"/>
</dbReference>
<feature type="transmembrane region" description="Helical" evidence="6">
    <location>
        <begin position="86"/>
        <end position="107"/>
    </location>
</feature>
<feature type="transmembrane region" description="Helical" evidence="6">
    <location>
        <begin position="43"/>
        <end position="66"/>
    </location>
</feature>
<keyword evidence="3 6" id="KW-1133">Transmembrane helix</keyword>
<comment type="caution">
    <text evidence="7">The sequence shown here is derived from an EMBL/GenBank/DDBJ whole genome shotgun (WGS) entry which is preliminary data.</text>
</comment>
<evidence type="ECO:0000256" key="4">
    <source>
        <dbReference type="ARBA" id="ARBA00023136"/>
    </source>
</evidence>
<evidence type="ECO:0000313" key="7">
    <source>
        <dbReference type="EMBL" id="CAL5140670.1"/>
    </source>
</evidence>
<evidence type="ECO:0000256" key="5">
    <source>
        <dbReference type="SAM" id="MobiDB-lite"/>
    </source>
</evidence>
<sequence>MDKDTIEPIDEVSSSDHANVSPTVEQDSSIEQLSTRIIRKTSLCFNSVLVITAFVLFGLILTAYFYPPWLDLVHCLNQLMRVHLSLILLMMMCVLSTVLGGVGIYAVMRNSPLILGIQLFATIFLVILEVVILYTVLTQWLTNLEVGVTFAVQLFRPGKPGEMTMSGIQYALGCCGRGSLTDYYISNEDVPINYVPFSCCDLNKYSHELCRNSSFVATKGKIRKPLDPFVLSTVHQLVIPKDLAYSKGCAVQLHDILLPIVISVFVCLLVFTITTTTVNGIYLQTSSVEEEIEDDDY</sequence>
<keyword evidence="4 6" id="KW-0472">Membrane</keyword>
<feature type="region of interest" description="Disordered" evidence="5">
    <location>
        <begin position="1"/>
        <end position="23"/>
    </location>
</feature>
<dbReference type="Proteomes" id="UP001497525">
    <property type="component" value="Unassembled WGS sequence"/>
</dbReference>
<accession>A0AAV2U0B2</accession>
<protein>
    <recommendedName>
        <fullName evidence="9">Tetraspanin</fullName>
    </recommendedName>
</protein>
<dbReference type="EMBL" id="CAXLJL010000767">
    <property type="protein sequence ID" value="CAL5140670.1"/>
    <property type="molecule type" value="Genomic_DNA"/>
</dbReference>
<evidence type="ECO:0000256" key="6">
    <source>
        <dbReference type="SAM" id="Phobius"/>
    </source>
</evidence>
<evidence type="ECO:0000256" key="1">
    <source>
        <dbReference type="ARBA" id="ARBA00004141"/>
    </source>
</evidence>
<feature type="transmembrane region" description="Helical" evidence="6">
    <location>
        <begin position="114"/>
        <end position="137"/>
    </location>
</feature>
<name>A0AAV2U0B2_CALDB</name>
<dbReference type="SUPFAM" id="SSF48652">
    <property type="entry name" value="Tetraspanin"/>
    <property type="match status" value="1"/>
</dbReference>
<dbReference type="Gene3D" id="1.10.1450.10">
    <property type="entry name" value="Tetraspanin"/>
    <property type="match status" value="1"/>
</dbReference>
<evidence type="ECO:0000313" key="8">
    <source>
        <dbReference type="Proteomes" id="UP001497525"/>
    </source>
</evidence>
<reference evidence="7" key="1">
    <citation type="submission" date="2024-06" db="EMBL/GenBank/DDBJ databases">
        <authorList>
            <person name="Liu X."/>
            <person name="Lenzi L."/>
            <person name="Haldenby T S."/>
            <person name="Uol C."/>
        </authorList>
    </citation>
    <scope>NUCLEOTIDE SEQUENCE</scope>
</reference>